<name>A0A023GFK8_AMBTT</name>
<evidence type="ECO:0000256" key="4">
    <source>
        <dbReference type="ARBA" id="ARBA00030007"/>
    </source>
</evidence>
<dbReference type="PANTHER" id="PTHR12651:SF1">
    <property type="entry name" value="26S PROTEASOME NON-ATPASE REGULATORY SUBUNIT 9"/>
    <property type="match status" value="1"/>
</dbReference>
<dbReference type="Pfam" id="PF18265">
    <property type="entry name" value="Nas2_N"/>
    <property type="match status" value="1"/>
</dbReference>
<evidence type="ECO:0000313" key="6">
    <source>
        <dbReference type="EMBL" id="JAC32856.1"/>
    </source>
</evidence>
<keyword evidence="6" id="KW-0647">Proteasome</keyword>
<evidence type="ECO:0000256" key="3">
    <source>
        <dbReference type="ARBA" id="ARBA00023186"/>
    </source>
</evidence>
<dbReference type="FunFam" id="2.30.42.10:FF:000107">
    <property type="entry name" value="26S proteasome non-ATPase regulatory subunit 9"/>
    <property type="match status" value="1"/>
</dbReference>
<comment type="similarity">
    <text evidence="1">Belongs to the proteasome subunit p27 family.</text>
</comment>
<dbReference type="SUPFAM" id="SSF50156">
    <property type="entry name" value="PDZ domain-like"/>
    <property type="match status" value="1"/>
</dbReference>
<accession>A0A023GFK8</accession>
<feature type="domain" description="PDZ" evidence="5">
    <location>
        <begin position="109"/>
        <end position="183"/>
    </location>
</feature>
<dbReference type="Gene3D" id="6.10.140.1710">
    <property type="match status" value="1"/>
</dbReference>
<dbReference type="Pfam" id="PF13180">
    <property type="entry name" value="PDZ_2"/>
    <property type="match status" value="1"/>
</dbReference>
<dbReference type="AlphaFoldDB" id="A0A023GFK8"/>
<evidence type="ECO:0000256" key="2">
    <source>
        <dbReference type="ARBA" id="ARBA00014937"/>
    </source>
</evidence>
<keyword evidence="3" id="KW-0143">Chaperone</keyword>
<evidence type="ECO:0000256" key="1">
    <source>
        <dbReference type="ARBA" id="ARBA00005256"/>
    </source>
</evidence>
<dbReference type="Gene3D" id="2.30.42.10">
    <property type="match status" value="1"/>
</dbReference>
<dbReference type="EMBL" id="GBBM01002562">
    <property type="protein sequence ID" value="JAC32856.1"/>
    <property type="molecule type" value="mRNA"/>
</dbReference>
<protein>
    <recommendedName>
        <fullName evidence="2">26S proteasome non-ATPase regulatory subunit 9</fullName>
    </recommendedName>
    <alternativeName>
        <fullName evidence="4">26S proteasome regulatory subunit p27</fullName>
    </alternativeName>
</protein>
<dbReference type="GO" id="GO:0005634">
    <property type="term" value="C:nucleus"/>
    <property type="evidence" value="ECO:0007669"/>
    <property type="project" value="TreeGrafter"/>
</dbReference>
<sequence length="209" mass="22642">MIDQKQILTQLTKRKLDIEAAINAQNAILNANAVGMDEPLVDNEGYPRSDIDVYKVRHARHSIICLLNDHKAVMKDIERSLHAYHAQVSRNGAATATNTQAAETLDLQQLRGAHGRASSPMPFAEVRNVENGSPAQEAGLSAGDKIVKFGSVNAGNFTDVSAIATVVQHSVGRPVNVLVKRNAETLSLVLTPKQWHGRGLLGCMILPVR</sequence>
<dbReference type="SMART" id="SM00228">
    <property type="entry name" value="PDZ"/>
    <property type="match status" value="1"/>
</dbReference>
<organism evidence="6">
    <name type="scientific">Amblyomma triste</name>
    <name type="common">Neotropical tick</name>
    <dbReference type="NCBI Taxonomy" id="251400"/>
    <lineage>
        <taxon>Eukaryota</taxon>
        <taxon>Metazoa</taxon>
        <taxon>Ecdysozoa</taxon>
        <taxon>Arthropoda</taxon>
        <taxon>Chelicerata</taxon>
        <taxon>Arachnida</taxon>
        <taxon>Acari</taxon>
        <taxon>Parasitiformes</taxon>
        <taxon>Ixodida</taxon>
        <taxon>Ixodoidea</taxon>
        <taxon>Ixodidae</taxon>
        <taxon>Amblyomminae</taxon>
        <taxon>Amblyomma</taxon>
    </lineage>
</organism>
<dbReference type="InterPro" id="IPR035269">
    <property type="entry name" value="PSMD9"/>
</dbReference>
<dbReference type="GO" id="GO:0070682">
    <property type="term" value="P:proteasome regulatory particle assembly"/>
    <property type="evidence" value="ECO:0007669"/>
    <property type="project" value="InterPro"/>
</dbReference>
<dbReference type="InterPro" id="IPR036034">
    <property type="entry name" value="PDZ_sf"/>
</dbReference>
<dbReference type="GO" id="GO:0005737">
    <property type="term" value="C:cytoplasm"/>
    <property type="evidence" value="ECO:0007669"/>
    <property type="project" value="TreeGrafter"/>
</dbReference>
<dbReference type="PANTHER" id="PTHR12651">
    <property type="entry name" value="26S PROTEASOME NON-ATPASE REGULATORY SUBUNIT 9"/>
    <property type="match status" value="1"/>
</dbReference>
<dbReference type="GO" id="GO:0000502">
    <property type="term" value="C:proteasome complex"/>
    <property type="evidence" value="ECO:0007669"/>
    <property type="project" value="UniProtKB-KW"/>
</dbReference>
<proteinExistence type="evidence at transcript level"/>
<evidence type="ECO:0000259" key="5">
    <source>
        <dbReference type="SMART" id="SM00228"/>
    </source>
</evidence>
<dbReference type="InterPro" id="IPR001478">
    <property type="entry name" value="PDZ"/>
</dbReference>
<reference evidence="6" key="1">
    <citation type="submission" date="2014-03" db="EMBL/GenBank/DDBJ databases">
        <title>The sialotranscriptome of Amblyomma triste, Amblyomma parvum and Amblyomma cajennense ticks, uncovered by 454-based RNA-seq.</title>
        <authorList>
            <person name="Garcia G.R."/>
            <person name="Gardinassi L.G."/>
            <person name="Ribeiro J.M."/>
            <person name="Anatriello E."/>
            <person name="Ferreira B.R."/>
            <person name="Moreira H.N."/>
            <person name="Mafra C."/>
            <person name="Olegario M.M."/>
            <person name="Szabo P.J."/>
            <person name="Miranda-Santos I.K."/>
            <person name="Maruyama S.R."/>
        </authorList>
    </citation>
    <scope>NUCLEOTIDE SEQUENCE</scope>
    <source>
        <strain evidence="6">Mato Grasso do Sul</strain>
        <tissue evidence="6">Salivary glands</tissue>
    </source>
</reference>
<dbReference type="InterPro" id="IPR040815">
    <property type="entry name" value="Nas2_N"/>
</dbReference>